<evidence type="ECO:0000313" key="2">
    <source>
        <dbReference type="EMBL" id="KAL2270066.1"/>
    </source>
</evidence>
<keyword evidence="3" id="KW-1185">Reference proteome</keyword>
<dbReference type="Proteomes" id="UP001600064">
    <property type="component" value="Unassembled WGS sequence"/>
</dbReference>
<dbReference type="GeneID" id="98123144"/>
<protein>
    <submittedName>
        <fullName evidence="2">Uncharacterized protein</fullName>
    </submittedName>
</protein>
<feature type="compositionally biased region" description="Low complexity" evidence="1">
    <location>
        <begin position="236"/>
        <end position="251"/>
    </location>
</feature>
<feature type="region of interest" description="Disordered" evidence="1">
    <location>
        <begin position="69"/>
        <end position="100"/>
    </location>
</feature>
<feature type="region of interest" description="Disordered" evidence="1">
    <location>
        <begin position="221"/>
        <end position="288"/>
    </location>
</feature>
<feature type="compositionally biased region" description="Acidic residues" evidence="1">
    <location>
        <begin position="278"/>
        <end position="288"/>
    </location>
</feature>
<evidence type="ECO:0000313" key="3">
    <source>
        <dbReference type="Proteomes" id="UP001600064"/>
    </source>
</evidence>
<dbReference type="EMBL" id="JAZGUE010000002">
    <property type="protein sequence ID" value="KAL2270066.1"/>
    <property type="molecule type" value="Genomic_DNA"/>
</dbReference>
<gene>
    <name evidence="2" type="ORF">VTJ83DRAFT_2250</name>
</gene>
<accession>A0ABR4DJQ2</accession>
<sequence length="288" mass="31446">MDIDHRQYHHFDHGALHQYNNQHQQSEPALLRMQRKRKADAPPENNERLSKRMSLLNLENSGQKLYVPVENPDSQAAEPTTGVAKPKKSHRARAPADNSVMQLDDSKYKVYIYNLDDELSSCSSDNESDASPSSPDSSGDANGKLVFLHDIDKHLLANRIPTRVLQDPRPDPRAELAGKELVLYSVPTSLSVPAEHDSVRKAIIEARARARERQKAELAVAAAAREGMTPSPTRPPTATTTSSTSASASSSGMSQGAMAMDAEPLIPPPPVPASFPGMEEDPDAMELD</sequence>
<feature type="region of interest" description="Disordered" evidence="1">
    <location>
        <begin position="121"/>
        <end position="143"/>
    </location>
</feature>
<evidence type="ECO:0000256" key="1">
    <source>
        <dbReference type="SAM" id="MobiDB-lite"/>
    </source>
</evidence>
<name>A0ABR4DJQ2_9PEZI</name>
<proteinExistence type="predicted"/>
<feature type="compositionally biased region" description="Polar residues" evidence="1">
    <location>
        <begin position="18"/>
        <end position="27"/>
    </location>
</feature>
<comment type="caution">
    <text evidence="2">The sequence shown here is derived from an EMBL/GenBank/DDBJ whole genome shotgun (WGS) entry which is preliminary data.</text>
</comment>
<dbReference type="Pfam" id="PF20354">
    <property type="entry name" value="DUF6649"/>
    <property type="match status" value="1"/>
</dbReference>
<reference evidence="2 3" key="1">
    <citation type="journal article" date="2024" name="Commun. Biol.">
        <title>Comparative genomic analysis of thermophilic fungi reveals convergent evolutionary adaptations and gene losses.</title>
        <authorList>
            <person name="Steindorff A.S."/>
            <person name="Aguilar-Pontes M.V."/>
            <person name="Robinson A.J."/>
            <person name="Andreopoulos B."/>
            <person name="LaButti K."/>
            <person name="Kuo A."/>
            <person name="Mondo S."/>
            <person name="Riley R."/>
            <person name="Otillar R."/>
            <person name="Haridas S."/>
            <person name="Lipzen A."/>
            <person name="Grimwood J."/>
            <person name="Schmutz J."/>
            <person name="Clum A."/>
            <person name="Reid I.D."/>
            <person name="Moisan M.C."/>
            <person name="Butler G."/>
            <person name="Nguyen T.T.M."/>
            <person name="Dewar K."/>
            <person name="Conant G."/>
            <person name="Drula E."/>
            <person name="Henrissat B."/>
            <person name="Hansel C."/>
            <person name="Singer S."/>
            <person name="Hutchinson M.I."/>
            <person name="de Vries R.P."/>
            <person name="Natvig D.O."/>
            <person name="Powell A.J."/>
            <person name="Tsang A."/>
            <person name="Grigoriev I.V."/>
        </authorList>
    </citation>
    <scope>NUCLEOTIDE SEQUENCE [LARGE SCALE GENOMIC DNA]</scope>
    <source>
        <strain evidence="2 3">ATCC 22073</strain>
    </source>
</reference>
<dbReference type="InterPro" id="IPR046591">
    <property type="entry name" value="DUF6649"/>
</dbReference>
<feature type="region of interest" description="Disordered" evidence="1">
    <location>
        <begin position="12"/>
        <end position="53"/>
    </location>
</feature>
<organism evidence="2 3">
    <name type="scientific">Remersonia thermophila</name>
    <dbReference type="NCBI Taxonomy" id="72144"/>
    <lineage>
        <taxon>Eukaryota</taxon>
        <taxon>Fungi</taxon>
        <taxon>Dikarya</taxon>
        <taxon>Ascomycota</taxon>
        <taxon>Pezizomycotina</taxon>
        <taxon>Sordariomycetes</taxon>
        <taxon>Sordariomycetidae</taxon>
        <taxon>Sordariales</taxon>
        <taxon>Sordariales incertae sedis</taxon>
        <taxon>Remersonia</taxon>
    </lineage>
</organism>
<feature type="compositionally biased region" description="Basic and acidic residues" evidence="1">
    <location>
        <begin position="39"/>
        <end position="50"/>
    </location>
</feature>
<dbReference type="RefSeq" id="XP_070868790.1">
    <property type="nucleotide sequence ID" value="XM_071008500.1"/>
</dbReference>